<keyword evidence="3 6" id="KW-0812">Transmembrane</keyword>
<accession>A0A1T2XES6</accession>
<evidence type="ECO:0000256" key="1">
    <source>
        <dbReference type="ARBA" id="ARBA00004651"/>
    </source>
</evidence>
<keyword evidence="2" id="KW-1003">Cell membrane</keyword>
<organism evidence="7 8">
    <name type="scientific">Paenibacillus selenitireducens</name>
    <dbReference type="NCBI Taxonomy" id="1324314"/>
    <lineage>
        <taxon>Bacteria</taxon>
        <taxon>Bacillati</taxon>
        <taxon>Bacillota</taxon>
        <taxon>Bacilli</taxon>
        <taxon>Bacillales</taxon>
        <taxon>Paenibacillaceae</taxon>
        <taxon>Paenibacillus</taxon>
    </lineage>
</organism>
<dbReference type="InterPro" id="IPR003841">
    <property type="entry name" value="Na/Pi_transpt"/>
</dbReference>
<reference evidence="7 8" key="1">
    <citation type="submission" date="2017-01" db="EMBL/GenBank/DDBJ databases">
        <title>Genome analysis of Paenibacillus selenitrireducens ES3-24.</title>
        <authorList>
            <person name="Xu D."/>
            <person name="Yao R."/>
            <person name="Zheng S."/>
        </authorList>
    </citation>
    <scope>NUCLEOTIDE SEQUENCE [LARGE SCALE GENOMIC DNA]</scope>
    <source>
        <strain evidence="7 8">ES3-24</strain>
    </source>
</reference>
<comment type="caution">
    <text evidence="7">The sequence shown here is derived from an EMBL/GenBank/DDBJ whole genome shotgun (WGS) entry which is preliminary data.</text>
</comment>
<evidence type="ECO:0000313" key="7">
    <source>
        <dbReference type="EMBL" id="OPA78397.1"/>
    </source>
</evidence>
<feature type="transmembrane region" description="Helical" evidence="6">
    <location>
        <begin position="6"/>
        <end position="30"/>
    </location>
</feature>
<dbReference type="OrthoDB" id="9763003at2"/>
<evidence type="ECO:0000256" key="6">
    <source>
        <dbReference type="SAM" id="Phobius"/>
    </source>
</evidence>
<comment type="subcellular location">
    <subcellularLocation>
        <location evidence="1">Cell membrane</location>
        <topology evidence="1">Multi-pass membrane protein</topology>
    </subcellularLocation>
</comment>
<dbReference type="EMBL" id="MSZX01000004">
    <property type="protein sequence ID" value="OPA78397.1"/>
    <property type="molecule type" value="Genomic_DNA"/>
</dbReference>
<dbReference type="PANTHER" id="PTHR10010">
    <property type="entry name" value="SOLUTE CARRIER FAMILY 34 SODIUM PHOSPHATE , MEMBER 2-RELATED"/>
    <property type="match status" value="1"/>
</dbReference>
<dbReference type="PANTHER" id="PTHR10010:SF46">
    <property type="entry name" value="SODIUM-DEPENDENT PHOSPHATE TRANSPORT PROTEIN 2B"/>
    <property type="match status" value="1"/>
</dbReference>
<dbReference type="Proteomes" id="UP000190188">
    <property type="component" value="Unassembled WGS sequence"/>
</dbReference>
<dbReference type="RefSeq" id="WP_078498663.1">
    <property type="nucleotide sequence ID" value="NZ_MSZX01000004.1"/>
</dbReference>
<evidence type="ECO:0000256" key="4">
    <source>
        <dbReference type="ARBA" id="ARBA00022989"/>
    </source>
</evidence>
<name>A0A1T2XES6_9BACL</name>
<feature type="transmembrane region" description="Helical" evidence="6">
    <location>
        <begin position="50"/>
        <end position="74"/>
    </location>
</feature>
<evidence type="ECO:0000313" key="8">
    <source>
        <dbReference type="Proteomes" id="UP000190188"/>
    </source>
</evidence>
<feature type="transmembrane region" description="Helical" evidence="6">
    <location>
        <begin position="109"/>
        <end position="127"/>
    </location>
</feature>
<dbReference type="GO" id="GO:0005436">
    <property type="term" value="F:sodium:phosphate symporter activity"/>
    <property type="evidence" value="ECO:0007669"/>
    <property type="project" value="InterPro"/>
</dbReference>
<dbReference type="GO" id="GO:0044341">
    <property type="term" value="P:sodium-dependent phosphate transport"/>
    <property type="evidence" value="ECO:0007669"/>
    <property type="project" value="InterPro"/>
</dbReference>
<feature type="transmembrane region" description="Helical" evidence="6">
    <location>
        <begin position="255"/>
        <end position="275"/>
    </location>
</feature>
<keyword evidence="4 6" id="KW-1133">Transmembrane helix</keyword>
<evidence type="ECO:0000256" key="3">
    <source>
        <dbReference type="ARBA" id="ARBA00022692"/>
    </source>
</evidence>
<feature type="transmembrane region" description="Helical" evidence="6">
    <location>
        <begin position="190"/>
        <end position="214"/>
    </location>
</feature>
<feature type="transmembrane region" description="Helical" evidence="6">
    <location>
        <begin position="80"/>
        <end position="102"/>
    </location>
</feature>
<dbReference type="STRING" id="1324314.BVG16_10975"/>
<gene>
    <name evidence="7" type="ORF">BVG16_10975</name>
</gene>
<sequence>MFGSIVFPLLYGLSLFLFGMKLMELALNLWAGPYLTRAIAVSTKTPLRGLLFSTGITALLQSSTAVTVITMGLVNAGLLPFARSLGIILGSNIGTCLTTELIGLNINQYALPLMAGSVSIWALTVLLAEYRPHVLHGIMDWLRPAQFLSLAVFGFALILFGIEEMKSIAPALQERGLFNWFLEQSAQSMLWGLAAGACITAIIHSSAAMIGLTMGLAAMGAIPVELGIAIVIGSNVGTCVTALIASLGGSRSGSYVAWTHIVLNVGGAILFYPLLAQLHTIAGWMTPDPSAQIAHAQTIFNIASSLLALPFCYLPVWNRMRTIT</sequence>
<feature type="transmembrane region" description="Helical" evidence="6">
    <location>
        <begin position="147"/>
        <end position="169"/>
    </location>
</feature>
<protein>
    <submittedName>
        <fullName evidence="7">Sodium:phosphate symporter</fullName>
    </submittedName>
</protein>
<dbReference type="AlphaFoldDB" id="A0A1T2XES6"/>
<dbReference type="Pfam" id="PF02690">
    <property type="entry name" value="Na_Pi_cotrans"/>
    <property type="match status" value="1"/>
</dbReference>
<keyword evidence="5 6" id="KW-0472">Membrane</keyword>
<feature type="transmembrane region" description="Helical" evidence="6">
    <location>
        <begin position="226"/>
        <end position="248"/>
    </location>
</feature>
<dbReference type="NCBIfam" id="NF037997">
    <property type="entry name" value="Na_Pi_symport"/>
    <property type="match status" value="1"/>
</dbReference>
<feature type="transmembrane region" description="Helical" evidence="6">
    <location>
        <begin position="295"/>
        <end position="316"/>
    </location>
</feature>
<keyword evidence="8" id="KW-1185">Reference proteome</keyword>
<dbReference type="GO" id="GO:0005886">
    <property type="term" value="C:plasma membrane"/>
    <property type="evidence" value="ECO:0007669"/>
    <property type="project" value="UniProtKB-SubCell"/>
</dbReference>
<proteinExistence type="predicted"/>
<evidence type="ECO:0000256" key="2">
    <source>
        <dbReference type="ARBA" id="ARBA00022475"/>
    </source>
</evidence>
<evidence type="ECO:0000256" key="5">
    <source>
        <dbReference type="ARBA" id="ARBA00023136"/>
    </source>
</evidence>